<reference evidence="2" key="1">
    <citation type="submission" date="2018-01" db="EMBL/GenBank/DDBJ databases">
        <title>Complete genome of Tamlana sp. UJ94.</title>
        <authorList>
            <person name="Jung J."/>
            <person name="Chung D."/>
            <person name="Bae S.S."/>
            <person name="Baek K."/>
        </authorList>
    </citation>
    <scope>NUCLEOTIDE SEQUENCE [LARGE SCALE GENOMIC DNA]</scope>
    <source>
        <strain evidence="2">UJ94</strain>
    </source>
</reference>
<gene>
    <name evidence="1" type="ORF">C1A40_15530</name>
</gene>
<keyword evidence="2" id="KW-1185">Reference proteome</keyword>
<protein>
    <submittedName>
        <fullName evidence="1">Uncharacterized protein</fullName>
    </submittedName>
</protein>
<dbReference type="KEGG" id="taj:C1A40_15530"/>
<evidence type="ECO:0000313" key="1">
    <source>
        <dbReference type="EMBL" id="AUS06765.1"/>
    </source>
</evidence>
<dbReference type="OrthoDB" id="8602450at2"/>
<dbReference type="EMBL" id="CP025938">
    <property type="protein sequence ID" value="AUS06765.1"/>
    <property type="molecule type" value="Genomic_DNA"/>
</dbReference>
<proteinExistence type="predicted"/>
<name>A0A2I7SLH3_9FLAO</name>
<sequence>MSKKVIKMSDHIRQSNEAKVGYSELMEGFIGPFAKEFPEHHDSEDVINFSIRAWNLANLKDILHGEVFENLLELSVQDREEKGLMTKMIEHKRSKFLEYDNFIIDFELNESKNSEIKLTMVTQDKESYVSDFFNMSEDDLEDEFFEREFDEDFEENFINRNAIVLSPKQPFYDWLNEVFPEDEFSEENNIDGAYIYLIDNNIENALELKKWLRKKFDKFFTRTLEDWLSNKKEWPQKRNFKMFNAWFHVSWSTSVFDLEESPVLKHDDFDF</sequence>
<evidence type="ECO:0000313" key="2">
    <source>
        <dbReference type="Proteomes" id="UP000236592"/>
    </source>
</evidence>
<dbReference type="AlphaFoldDB" id="A0A2I7SLH3"/>
<organism evidence="1 2">
    <name type="scientific">Pseudotamlana carrageenivorans</name>
    <dbReference type="NCBI Taxonomy" id="2069432"/>
    <lineage>
        <taxon>Bacteria</taxon>
        <taxon>Pseudomonadati</taxon>
        <taxon>Bacteroidota</taxon>
        <taxon>Flavobacteriia</taxon>
        <taxon>Flavobacteriales</taxon>
        <taxon>Flavobacteriaceae</taxon>
        <taxon>Pseudotamlana</taxon>
    </lineage>
</organism>
<dbReference type="Proteomes" id="UP000236592">
    <property type="component" value="Chromosome"/>
</dbReference>
<dbReference type="RefSeq" id="WP_102996695.1">
    <property type="nucleotide sequence ID" value="NZ_CP025938.1"/>
</dbReference>
<accession>A0A2I7SLH3</accession>